<proteinExistence type="predicted"/>
<protein>
    <submittedName>
        <fullName evidence="2">Uncharacterized protein</fullName>
    </submittedName>
</protein>
<evidence type="ECO:0000313" key="3">
    <source>
        <dbReference type="Proteomes" id="UP000000907"/>
    </source>
</evidence>
<reference evidence="3" key="1">
    <citation type="journal article" date="2006" name="PLoS Genet.">
        <title>Exploring the Mycobacteriophage Metaproteome: Phage Genomics as an Educational Platform.</title>
        <authorList>
            <person name="Hatfull G.F."/>
            <person name="Pedulla M.L."/>
            <person name="Jacobs-Sera D."/>
            <person name="Cichon P.M."/>
            <person name="Foley A."/>
            <person name="Ford M.E."/>
            <person name="Gonda R.M."/>
            <person name="Houtz J.M."/>
            <person name="Hryckowian A.J."/>
            <person name="Kelchner V.A."/>
            <person name="Namburi S."/>
            <person name="Pajcini K.V."/>
            <person name="Popovich M.G."/>
            <person name="Schleicher D.T."/>
            <person name="Simanek B.Z."/>
            <person name="Smith A.L."/>
            <person name="Zdanowicz G.M."/>
            <person name="Kumar V."/>
            <person name="Peebles C.L."/>
            <person name="Jacobs W.R.Jr."/>
            <person name="Lawrence J.G."/>
            <person name="Hendrix R.W."/>
        </authorList>
    </citation>
    <scope>NUCLEOTIDE SEQUENCE [LARGE SCALE GENOMIC DNA]</scope>
</reference>
<feature type="compositionally biased region" description="Basic and acidic residues" evidence="1">
    <location>
        <begin position="13"/>
        <end position="22"/>
    </location>
</feature>
<gene>
    <name evidence="2" type="primary">65</name>
    <name evidence="2" type="ORF">PBI_PIPEFISH_65</name>
</gene>
<name>Q19YU0_9CAUD</name>
<keyword evidence="3" id="KW-1185">Reference proteome</keyword>
<evidence type="ECO:0000313" key="2">
    <source>
        <dbReference type="EMBL" id="ABD58562.1"/>
    </source>
</evidence>
<evidence type="ECO:0000256" key="1">
    <source>
        <dbReference type="SAM" id="MobiDB-lite"/>
    </source>
</evidence>
<feature type="region of interest" description="Disordered" evidence="1">
    <location>
        <begin position="1"/>
        <end position="22"/>
    </location>
</feature>
<sequence>MPVLSTKPGSTRRNGDRNAPVERHVRRCPVKALTECVAAAAVAAGITTMLGGIYLARVEAAPGVTIEQPCHEDERCWDPATMGNGLGSLPAGETPVPGDHSPANP</sequence>
<reference evidence="2 3" key="2">
    <citation type="journal article" date="2006" name="PLoS Genet.">
        <title>Exploring the mycobacteriophage metaproteome: phage genomics as an educational platform.</title>
        <authorList>
            <person name="Hatfull G.F."/>
            <person name="Pedulla M.L."/>
            <person name="Jacobs-Sera D."/>
            <person name="Cichon P.M."/>
            <person name="Foley A."/>
            <person name="Ford M.E."/>
            <person name="Gonda R.M."/>
            <person name="Houtz J.M."/>
            <person name="Hryckowian A.J."/>
            <person name="Kelchner V.A."/>
            <person name="Namburi S."/>
            <person name="Pajcini K.V."/>
            <person name="Popovich M.G."/>
            <person name="Schleicher D.T."/>
            <person name="Simanek B.Z."/>
            <person name="Smith A.L."/>
            <person name="Zdanowicz G.M."/>
            <person name="Kumar V."/>
            <person name="Peebles C.L."/>
            <person name="Jacobs W.R.Jr."/>
            <person name="Lawrence J.G."/>
            <person name="Hendrix R.W."/>
        </authorList>
    </citation>
    <scope>NUCLEOTIDE SEQUENCE [LARGE SCALE GENOMIC DNA]</scope>
</reference>
<feature type="region of interest" description="Disordered" evidence="1">
    <location>
        <begin position="77"/>
        <end position="105"/>
    </location>
</feature>
<accession>Q19YU0</accession>
<dbReference type="RefSeq" id="YP_655342.1">
    <property type="nucleotide sequence ID" value="NC_008199.1"/>
</dbReference>
<dbReference type="KEGG" id="vg:4157795"/>
<dbReference type="EMBL" id="DQ398049">
    <property type="protein sequence ID" value="ABD58562.1"/>
    <property type="molecule type" value="Genomic_DNA"/>
</dbReference>
<organism evidence="2 3">
    <name type="scientific">Mycobacterium phage Pipefish</name>
    <dbReference type="NCBI Taxonomy" id="373413"/>
    <lineage>
        <taxon>Viruses</taxon>
        <taxon>Duplodnaviria</taxon>
        <taxon>Heunggongvirae</taxon>
        <taxon>Uroviricota</taxon>
        <taxon>Caudoviricetes</taxon>
        <taxon>Bclasvirinae</taxon>
        <taxon>Pipefishvirus</taxon>
        <taxon>Pipefishvirus pipefish</taxon>
    </lineage>
</organism>
<dbReference type="Proteomes" id="UP000000907">
    <property type="component" value="Segment"/>
</dbReference>